<gene>
    <name evidence="6" type="primary">dmlR_6</name>
    <name evidence="6" type="ORF">VHP8226_02787</name>
</gene>
<dbReference type="PANTHER" id="PTHR30537">
    <property type="entry name" value="HTH-TYPE TRANSCRIPTIONAL REGULATOR"/>
    <property type="match status" value="1"/>
</dbReference>
<dbReference type="InterPro" id="IPR005119">
    <property type="entry name" value="LysR_subst-bd"/>
</dbReference>
<dbReference type="InterPro" id="IPR058163">
    <property type="entry name" value="LysR-type_TF_proteobact-type"/>
</dbReference>
<dbReference type="InterPro" id="IPR036388">
    <property type="entry name" value="WH-like_DNA-bd_sf"/>
</dbReference>
<evidence type="ECO:0000256" key="4">
    <source>
        <dbReference type="ARBA" id="ARBA00023163"/>
    </source>
</evidence>
<dbReference type="PANTHER" id="PTHR30537:SF10">
    <property type="entry name" value="TRANSCRIPTIONAL REGULATOR-RELATED"/>
    <property type="match status" value="1"/>
</dbReference>
<dbReference type="InterPro" id="IPR000847">
    <property type="entry name" value="LysR_HTH_N"/>
</dbReference>
<dbReference type="Proteomes" id="UP000838160">
    <property type="component" value="Unassembled WGS sequence"/>
</dbReference>
<keyword evidence="4" id="KW-0804">Transcription</keyword>
<evidence type="ECO:0000256" key="1">
    <source>
        <dbReference type="ARBA" id="ARBA00009437"/>
    </source>
</evidence>
<reference evidence="6" key="1">
    <citation type="submission" date="2021-12" db="EMBL/GenBank/DDBJ databases">
        <authorList>
            <person name="Rodrigo-Torres L."/>
            <person name="Arahal R. D."/>
            <person name="Lucena T."/>
        </authorList>
    </citation>
    <scope>NUCLEOTIDE SEQUENCE</scope>
    <source>
        <strain evidence="6">CECT 8226</strain>
    </source>
</reference>
<protein>
    <submittedName>
        <fullName evidence="6">HTH-type transcriptional regulator DmlR</fullName>
    </submittedName>
</protein>
<evidence type="ECO:0000313" key="7">
    <source>
        <dbReference type="Proteomes" id="UP000838160"/>
    </source>
</evidence>
<evidence type="ECO:0000256" key="3">
    <source>
        <dbReference type="ARBA" id="ARBA00023125"/>
    </source>
</evidence>
<comment type="similarity">
    <text evidence="1">Belongs to the LysR transcriptional regulatory family.</text>
</comment>
<name>A0ABM8ZKL1_9VIBR</name>
<comment type="caution">
    <text evidence="6">The sequence shown here is derived from an EMBL/GenBank/DDBJ whole genome shotgun (WGS) entry which is preliminary data.</text>
</comment>
<proteinExistence type="inferred from homology"/>
<evidence type="ECO:0000256" key="2">
    <source>
        <dbReference type="ARBA" id="ARBA00023015"/>
    </source>
</evidence>
<dbReference type="SUPFAM" id="SSF46785">
    <property type="entry name" value="Winged helix' DNA-binding domain"/>
    <property type="match status" value="1"/>
</dbReference>
<keyword evidence="3" id="KW-0238">DNA-binding</keyword>
<evidence type="ECO:0000313" key="6">
    <source>
        <dbReference type="EMBL" id="CAH0528760.1"/>
    </source>
</evidence>
<dbReference type="PROSITE" id="PS50931">
    <property type="entry name" value="HTH_LYSR"/>
    <property type="match status" value="1"/>
</dbReference>
<dbReference type="Gene3D" id="1.10.10.10">
    <property type="entry name" value="Winged helix-like DNA-binding domain superfamily/Winged helix DNA-binding domain"/>
    <property type="match status" value="1"/>
</dbReference>
<sequence>MKWHGISEFVAVAEVQSFSVAATKLGISTAQVSRQISALESRLQVKLFYRSTRRVSLTQEAEVFYQQCRHLLDGLENAEQAITQLQSRPQGIIKLTAPVTYGEKRVLPLVNDFVALYDQVEVITELSNHHVDLIEGGYDLAIRIGKQQDSSLVAKKLCQRANYVCASANYLEKHGVPEKLLDLKHHNCLLGTQDYWRFNDNNKERNIKVKGNLRCNSGVALLDAALKDIGMVQLSDHFLDSYIESGQLIPVLEQYRIPNEAIWAVYPQNRYLAPKLRLLIDFLAERL</sequence>
<dbReference type="Gene3D" id="3.40.190.290">
    <property type="match status" value="1"/>
</dbReference>
<evidence type="ECO:0000259" key="5">
    <source>
        <dbReference type="PROSITE" id="PS50931"/>
    </source>
</evidence>
<dbReference type="Pfam" id="PF03466">
    <property type="entry name" value="LysR_substrate"/>
    <property type="match status" value="1"/>
</dbReference>
<dbReference type="SUPFAM" id="SSF53850">
    <property type="entry name" value="Periplasmic binding protein-like II"/>
    <property type="match status" value="1"/>
</dbReference>
<keyword evidence="7" id="KW-1185">Reference proteome</keyword>
<accession>A0ABM8ZKL1</accession>
<dbReference type="Pfam" id="PF00126">
    <property type="entry name" value="HTH_1"/>
    <property type="match status" value="1"/>
</dbReference>
<feature type="domain" description="HTH lysR-type" evidence="5">
    <location>
        <begin position="1"/>
        <end position="58"/>
    </location>
</feature>
<organism evidence="6 7">
    <name type="scientific">Vibrio hippocampi</name>
    <dbReference type="NCBI Taxonomy" id="654686"/>
    <lineage>
        <taxon>Bacteria</taxon>
        <taxon>Pseudomonadati</taxon>
        <taxon>Pseudomonadota</taxon>
        <taxon>Gammaproteobacteria</taxon>
        <taxon>Vibrionales</taxon>
        <taxon>Vibrionaceae</taxon>
        <taxon>Vibrio</taxon>
    </lineage>
</organism>
<dbReference type="InterPro" id="IPR036390">
    <property type="entry name" value="WH_DNA-bd_sf"/>
</dbReference>
<dbReference type="EMBL" id="CAKLCM010000003">
    <property type="protein sequence ID" value="CAH0528760.1"/>
    <property type="molecule type" value="Genomic_DNA"/>
</dbReference>
<keyword evidence="2" id="KW-0805">Transcription regulation</keyword>